<dbReference type="PROSITE" id="PS51257">
    <property type="entry name" value="PROKAR_LIPOPROTEIN"/>
    <property type="match status" value="1"/>
</dbReference>
<dbReference type="EMBL" id="JACHJD010000013">
    <property type="protein sequence ID" value="MBB5107282.1"/>
    <property type="molecule type" value="Genomic_DNA"/>
</dbReference>
<dbReference type="AlphaFoldDB" id="A0A5P2X2V9"/>
<sequence>MKKFSAVMATSLVACAATLVAVPAAHAGDGGSRSRTETLLEGGKVYALYEHMSARFHPKDVTLKIHAPDDTKVLASLRLDGTETCPDTGDCYEDTFRSGPVTLPAMGAYVIDVVAREGQPNEVVQRSTGFLNYGLNPRLTLSSNHPRISYDHSSLEISGSLVAEDPNTHEVKPFAGVGMYYRARESRGEGWVWTDATGRFTSDAYFNERSTDTTYEYMFDQQHESLKLPFHQQALNLKVDAPSGTVTAPYGSDIPVRGKLTRIADDGTEKPLAAEVNIGTDATVQSGENGTFSTRYTVKQGGQVSIRPTAWNWFTAPTPHTFTLAAPPRTSALSNVEAEVSKYRKVTFTGKLGVTRGSYPKGATTKVSIDHRPEGGTWSSTGTFDAAYGASFTASSPKKADAGGHWRLRLVNADVNGSSSKLGRTYTRVWNDGVTPEGVRKGATVTAKGGLMRKSGSTWRPYGGQKIRVWFKAATSGSAWKELGSTKTLGDGTFSRKFTARQDGTWQMRYTDTDASHYADHGREDYVDVR</sequence>
<protein>
    <recommendedName>
        <fullName evidence="6">Ig-like domain repeat protein</fullName>
    </recommendedName>
</protein>
<evidence type="ECO:0000313" key="3">
    <source>
        <dbReference type="EMBL" id="QEV57619.1"/>
    </source>
</evidence>
<organism evidence="3 4">
    <name type="scientific">Streptomyces spectabilis</name>
    <dbReference type="NCBI Taxonomy" id="68270"/>
    <lineage>
        <taxon>Bacteria</taxon>
        <taxon>Bacillati</taxon>
        <taxon>Actinomycetota</taxon>
        <taxon>Actinomycetes</taxon>
        <taxon>Kitasatosporales</taxon>
        <taxon>Streptomycetaceae</taxon>
        <taxon>Streptomyces</taxon>
    </lineage>
</organism>
<accession>A0A5P2X2V9</accession>
<evidence type="ECO:0000313" key="5">
    <source>
        <dbReference type="Proteomes" id="UP000549009"/>
    </source>
</evidence>
<evidence type="ECO:0000256" key="1">
    <source>
        <dbReference type="SAM" id="SignalP"/>
    </source>
</evidence>
<reference evidence="2 5" key="2">
    <citation type="submission" date="2020-08" db="EMBL/GenBank/DDBJ databases">
        <title>Genomic Encyclopedia of Type Strains, Phase III (KMG-III): the genomes of soil and plant-associated and newly described type strains.</title>
        <authorList>
            <person name="Whitman W."/>
        </authorList>
    </citation>
    <scope>NUCLEOTIDE SEQUENCE [LARGE SCALE GENOMIC DNA]</scope>
    <source>
        <strain evidence="2 5">CECT 3146</strain>
    </source>
</reference>
<name>A0A5P2X2V9_STRST</name>
<evidence type="ECO:0000313" key="2">
    <source>
        <dbReference type="EMBL" id="MBB5107282.1"/>
    </source>
</evidence>
<dbReference type="OrthoDB" id="3447380at2"/>
<reference evidence="3 4" key="1">
    <citation type="submission" date="2017-09" db="EMBL/GenBank/DDBJ databases">
        <authorList>
            <person name="Lee N."/>
            <person name="Cho B.-K."/>
        </authorList>
    </citation>
    <scope>NUCLEOTIDE SEQUENCE [LARGE SCALE GENOMIC DNA]</scope>
    <source>
        <strain evidence="3 4">ATCC 27465</strain>
    </source>
</reference>
<evidence type="ECO:0000313" key="4">
    <source>
        <dbReference type="Proteomes" id="UP000326505"/>
    </source>
</evidence>
<dbReference type="Proteomes" id="UP000549009">
    <property type="component" value="Unassembled WGS sequence"/>
</dbReference>
<feature type="signal peptide" evidence="1">
    <location>
        <begin position="1"/>
        <end position="27"/>
    </location>
</feature>
<keyword evidence="1" id="KW-0732">Signal</keyword>
<keyword evidence="5" id="KW-1185">Reference proteome</keyword>
<proteinExistence type="predicted"/>
<gene>
    <name evidence="3" type="ORF">CP982_01890</name>
    <name evidence="2" type="ORF">FHS40_006399</name>
</gene>
<dbReference type="Proteomes" id="UP000326505">
    <property type="component" value="Chromosome"/>
</dbReference>
<dbReference type="RefSeq" id="WP_150508826.1">
    <property type="nucleotide sequence ID" value="NZ_BMSQ01000013.1"/>
</dbReference>
<feature type="chain" id="PRO_5044623055" description="Ig-like domain repeat protein" evidence="1">
    <location>
        <begin position="28"/>
        <end position="530"/>
    </location>
</feature>
<evidence type="ECO:0008006" key="6">
    <source>
        <dbReference type="Google" id="ProtNLM"/>
    </source>
</evidence>
<dbReference type="KEGG" id="sspb:CP982_01890"/>
<dbReference type="EMBL" id="CP023690">
    <property type="protein sequence ID" value="QEV57619.1"/>
    <property type="molecule type" value="Genomic_DNA"/>
</dbReference>